<dbReference type="AlphaFoldDB" id="A0A1F5YDK4"/>
<organism evidence="1 2">
    <name type="scientific">Candidatus Glassbacteria bacterium GWA2_58_10</name>
    <dbReference type="NCBI Taxonomy" id="1817865"/>
    <lineage>
        <taxon>Bacteria</taxon>
        <taxon>Candidatus Glassiibacteriota</taxon>
    </lineage>
</organism>
<evidence type="ECO:0000313" key="2">
    <source>
        <dbReference type="Proteomes" id="UP000176992"/>
    </source>
</evidence>
<protein>
    <recommendedName>
        <fullName evidence="3">Antitoxin</fullName>
    </recommendedName>
</protein>
<comment type="caution">
    <text evidence="1">The sequence shown here is derived from an EMBL/GenBank/DDBJ whole genome shotgun (WGS) entry which is preliminary data.</text>
</comment>
<proteinExistence type="predicted"/>
<evidence type="ECO:0008006" key="3">
    <source>
        <dbReference type="Google" id="ProtNLM"/>
    </source>
</evidence>
<accession>A0A1F5YDK4</accession>
<gene>
    <name evidence="1" type="ORF">A2Z86_09665</name>
</gene>
<reference evidence="1 2" key="1">
    <citation type="journal article" date="2016" name="Nat. Commun.">
        <title>Thousands of microbial genomes shed light on interconnected biogeochemical processes in an aquifer system.</title>
        <authorList>
            <person name="Anantharaman K."/>
            <person name="Brown C.T."/>
            <person name="Hug L.A."/>
            <person name="Sharon I."/>
            <person name="Castelle C.J."/>
            <person name="Probst A.J."/>
            <person name="Thomas B.C."/>
            <person name="Singh A."/>
            <person name="Wilkins M.J."/>
            <person name="Karaoz U."/>
            <person name="Brodie E.L."/>
            <person name="Williams K.H."/>
            <person name="Hubbard S.S."/>
            <person name="Banfield J.F."/>
        </authorList>
    </citation>
    <scope>NUCLEOTIDE SEQUENCE [LARGE SCALE GENOMIC DNA]</scope>
</reference>
<dbReference type="Proteomes" id="UP000176992">
    <property type="component" value="Unassembled WGS sequence"/>
</dbReference>
<dbReference type="EMBL" id="MFIV01000139">
    <property type="protein sequence ID" value="OGF98268.1"/>
    <property type="molecule type" value="Genomic_DNA"/>
</dbReference>
<evidence type="ECO:0000313" key="1">
    <source>
        <dbReference type="EMBL" id="OGF98268.1"/>
    </source>
</evidence>
<sequence length="85" mass="9668">MAKLAASQTRIPTRIFNDVVFRNARVVIERRDGEKVYLISQKDLELFEALTDYVDNVLADQALKEMEVSGRKSVPLEQVKAEMGL</sequence>
<name>A0A1F5YDK4_9BACT</name>